<protein>
    <submittedName>
        <fullName evidence="2">Uncharacterized protein</fullName>
    </submittedName>
</protein>
<dbReference type="AlphaFoldDB" id="E9H0C1"/>
<dbReference type="Proteomes" id="UP000000305">
    <property type="component" value="Unassembled WGS sequence"/>
</dbReference>
<evidence type="ECO:0000313" key="3">
    <source>
        <dbReference type="Proteomes" id="UP000000305"/>
    </source>
</evidence>
<dbReference type="InParanoid" id="E9H0C1"/>
<accession>E9H0C1</accession>
<dbReference type="EMBL" id="GL732580">
    <property type="protein sequence ID" value="EFX74843.1"/>
    <property type="molecule type" value="Genomic_DNA"/>
</dbReference>
<feature type="region of interest" description="Disordered" evidence="1">
    <location>
        <begin position="95"/>
        <end position="156"/>
    </location>
</feature>
<organism evidence="2 3">
    <name type="scientific">Daphnia pulex</name>
    <name type="common">Water flea</name>
    <dbReference type="NCBI Taxonomy" id="6669"/>
    <lineage>
        <taxon>Eukaryota</taxon>
        <taxon>Metazoa</taxon>
        <taxon>Ecdysozoa</taxon>
        <taxon>Arthropoda</taxon>
        <taxon>Crustacea</taxon>
        <taxon>Branchiopoda</taxon>
        <taxon>Diplostraca</taxon>
        <taxon>Cladocera</taxon>
        <taxon>Anomopoda</taxon>
        <taxon>Daphniidae</taxon>
        <taxon>Daphnia</taxon>
    </lineage>
</organism>
<reference evidence="2 3" key="1">
    <citation type="journal article" date="2011" name="Science">
        <title>The ecoresponsive genome of Daphnia pulex.</title>
        <authorList>
            <person name="Colbourne J.K."/>
            <person name="Pfrender M.E."/>
            <person name="Gilbert D."/>
            <person name="Thomas W.K."/>
            <person name="Tucker A."/>
            <person name="Oakley T.H."/>
            <person name="Tokishita S."/>
            <person name="Aerts A."/>
            <person name="Arnold G.J."/>
            <person name="Basu M.K."/>
            <person name="Bauer D.J."/>
            <person name="Caceres C.E."/>
            <person name="Carmel L."/>
            <person name="Casola C."/>
            <person name="Choi J.H."/>
            <person name="Detter J.C."/>
            <person name="Dong Q."/>
            <person name="Dusheyko S."/>
            <person name="Eads B.D."/>
            <person name="Frohlich T."/>
            <person name="Geiler-Samerotte K.A."/>
            <person name="Gerlach D."/>
            <person name="Hatcher P."/>
            <person name="Jogdeo S."/>
            <person name="Krijgsveld J."/>
            <person name="Kriventseva E.V."/>
            <person name="Kultz D."/>
            <person name="Laforsch C."/>
            <person name="Lindquist E."/>
            <person name="Lopez J."/>
            <person name="Manak J.R."/>
            <person name="Muller J."/>
            <person name="Pangilinan J."/>
            <person name="Patwardhan R.P."/>
            <person name="Pitluck S."/>
            <person name="Pritham E.J."/>
            <person name="Rechtsteiner A."/>
            <person name="Rho M."/>
            <person name="Rogozin I.B."/>
            <person name="Sakarya O."/>
            <person name="Salamov A."/>
            <person name="Schaack S."/>
            <person name="Shapiro H."/>
            <person name="Shiga Y."/>
            <person name="Skalitzky C."/>
            <person name="Smith Z."/>
            <person name="Souvorov A."/>
            <person name="Sung W."/>
            <person name="Tang Z."/>
            <person name="Tsuchiya D."/>
            <person name="Tu H."/>
            <person name="Vos H."/>
            <person name="Wang M."/>
            <person name="Wolf Y.I."/>
            <person name="Yamagata H."/>
            <person name="Yamada T."/>
            <person name="Ye Y."/>
            <person name="Shaw J.R."/>
            <person name="Andrews J."/>
            <person name="Crease T.J."/>
            <person name="Tang H."/>
            <person name="Lucas S.M."/>
            <person name="Robertson H.M."/>
            <person name="Bork P."/>
            <person name="Koonin E.V."/>
            <person name="Zdobnov E.M."/>
            <person name="Grigoriev I.V."/>
            <person name="Lynch M."/>
            <person name="Boore J.L."/>
        </authorList>
    </citation>
    <scope>NUCLEOTIDE SEQUENCE [LARGE SCALE GENOMIC DNA]</scope>
</reference>
<dbReference type="HOGENOM" id="CLU_1688542_0_0_1"/>
<evidence type="ECO:0000256" key="1">
    <source>
        <dbReference type="SAM" id="MobiDB-lite"/>
    </source>
</evidence>
<sequence>MAESFSMELFNNIPSEQVSFYLELAEATGISSQEPEEVFFKYKSEGNEKWETLYTFKGDDVKSKIPGRFCCGLFEICSNKSLSDVKVIMTGSKTSPVVSDSLYPKQAESPKAKDVSTELFPKPAASPEAIDVSTPVLYPQQEESPKAEDVSSGLYP</sequence>
<name>E9H0C1_DAPPU</name>
<proteinExistence type="predicted"/>
<gene>
    <name evidence="2" type="ORF">DAPPUDRAFT_323972</name>
</gene>
<dbReference type="KEGG" id="dpx:DAPPUDRAFT_323972"/>
<keyword evidence="3" id="KW-1185">Reference proteome</keyword>
<evidence type="ECO:0000313" key="2">
    <source>
        <dbReference type="EMBL" id="EFX74843.1"/>
    </source>
</evidence>